<dbReference type="KEGG" id="lala:AB8B28_03770"/>
<reference evidence="1" key="1">
    <citation type="submission" date="2024-07" db="EMBL/GenBank/DDBJ databases">
        <authorList>
            <person name="Li X.-J."/>
            <person name="Wang X."/>
        </authorList>
    </citation>
    <scope>NUCLEOTIDE SEQUENCE</scope>
    <source>
        <strain evidence="1">HSP-536</strain>
    </source>
</reference>
<name>A0AB39V5N6_9FUSO</name>
<dbReference type="RefSeq" id="WP_369716894.1">
    <property type="nucleotide sequence ID" value="NZ_CP165647.1"/>
</dbReference>
<gene>
    <name evidence="1" type="ORF">AB8B28_03770</name>
</gene>
<organism evidence="1">
    <name type="scientific">Leptotrichia alba</name>
    <dbReference type="NCBI Taxonomy" id="3239304"/>
    <lineage>
        <taxon>Bacteria</taxon>
        <taxon>Fusobacteriati</taxon>
        <taxon>Fusobacteriota</taxon>
        <taxon>Fusobacteriia</taxon>
        <taxon>Fusobacteriales</taxon>
        <taxon>Leptotrichiaceae</taxon>
        <taxon>Leptotrichia</taxon>
    </lineage>
</organism>
<protein>
    <submittedName>
        <fullName evidence="1">Uncharacterized protein</fullName>
    </submittedName>
</protein>
<dbReference type="EMBL" id="CP165647">
    <property type="protein sequence ID" value="XDU62981.1"/>
    <property type="molecule type" value="Genomic_DNA"/>
</dbReference>
<evidence type="ECO:0000313" key="1">
    <source>
        <dbReference type="EMBL" id="XDU62981.1"/>
    </source>
</evidence>
<sequence>MIFLDKAILYLTQNIEKEREIIEEELEFVIKQSILNYLVNEKEFDINELSDLNVTLVIDFENDEINNRKKMAVEEYMFEINHKNGVLVRTFRLGTDNEHFIRNDLKELENEIDIFENGIGVPVKNEIQ</sequence>
<dbReference type="AlphaFoldDB" id="A0AB39V5N6"/>
<proteinExistence type="predicted"/>
<accession>A0AB39V5N6</accession>